<sequence>MSEKSKLEKNKREDSHEDDSEADFKRQKIKYFIIKLNEEYKLYRRNIRYRQNLCAAQIFISMMAIFLGKLFSLASKSNIMEKVGAQLSTTFGGIGVLVTIITAYINNTAQKYLDESSLTEIDKEKFKLMYLHIHDNILDRFSDEFDPDQTYVSKDVEHALRHSLLYLGEIWFGLIILSKSFDFFECLEFRFYSLKNDLQHELVHDEHDCKLPHSKKRLNSKD</sequence>
<accession>A0ACA9RQ98</accession>
<feature type="non-terminal residue" evidence="1">
    <location>
        <position position="222"/>
    </location>
</feature>
<name>A0ACA9RQ98_9GLOM</name>
<reference evidence="1" key="1">
    <citation type="submission" date="2021-06" db="EMBL/GenBank/DDBJ databases">
        <authorList>
            <person name="Kallberg Y."/>
            <person name="Tangrot J."/>
            <person name="Rosling A."/>
        </authorList>
    </citation>
    <scope>NUCLEOTIDE SEQUENCE</scope>
    <source>
        <strain evidence="1">MA461A</strain>
    </source>
</reference>
<proteinExistence type="predicted"/>
<keyword evidence="2" id="KW-1185">Reference proteome</keyword>
<evidence type="ECO:0000313" key="1">
    <source>
        <dbReference type="EMBL" id="CAG8803373.1"/>
    </source>
</evidence>
<dbReference type="EMBL" id="CAJVQC010063120">
    <property type="protein sequence ID" value="CAG8803373.1"/>
    <property type="molecule type" value="Genomic_DNA"/>
</dbReference>
<organism evidence="1 2">
    <name type="scientific">Racocetra persica</name>
    <dbReference type="NCBI Taxonomy" id="160502"/>
    <lineage>
        <taxon>Eukaryota</taxon>
        <taxon>Fungi</taxon>
        <taxon>Fungi incertae sedis</taxon>
        <taxon>Mucoromycota</taxon>
        <taxon>Glomeromycotina</taxon>
        <taxon>Glomeromycetes</taxon>
        <taxon>Diversisporales</taxon>
        <taxon>Gigasporaceae</taxon>
        <taxon>Racocetra</taxon>
    </lineage>
</organism>
<comment type="caution">
    <text evidence="1">The sequence shown here is derived from an EMBL/GenBank/DDBJ whole genome shotgun (WGS) entry which is preliminary data.</text>
</comment>
<gene>
    <name evidence="1" type="ORF">RPERSI_LOCUS21509</name>
</gene>
<protein>
    <submittedName>
        <fullName evidence="1">33819_t:CDS:1</fullName>
    </submittedName>
</protein>
<evidence type="ECO:0000313" key="2">
    <source>
        <dbReference type="Proteomes" id="UP000789920"/>
    </source>
</evidence>
<dbReference type="Proteomes" id="UP000789920">
    <property type="component" value="Unassembled WGS sequence"/>
</dbReference>